<proteinExistence type="predicted"/>
<dbReference type="Proteomes" id="UP001055072">
    <property type="component" value="Unassembled WGS sequence"/>
</dbReference>
<organism evidence="1 2">
    <name type="scientific">Irpex rosettiformis</name>
    <dbReference type="NCBI Taxonomy" id="378272"/>
    <lineage>
        <taxon>Eukaryota</taxon>
        <taxon>Fungi</taxon>
        <taxon>Dikarya</taxon>
        <taxon>Basidiomycota</taxon>
        <taxon>Agaricomycotina</taxon>
        <taxon>Agaricomycetes</taxon>
        <taxon>Polyporales</taxon>
        <taxon>Irpicaceae</taxon>
        <taxon>Irpex</taxon>
    </lineage>
</organism>
<protein>
    <submittedName>
        <fullName evidence="1">Uncharacterized protein</fullName>
    </submittedName>
</protein>
<evidence type="ECO:0000313" key="1">
    <source>
        <dbReference type="EMBL" id="KAI0094820.1"/>
    </source>
</evidence>
<reference evidence="1" key="1">
    <citation type="journal article" date="2021" name="Environ. Microbiol.">
        <title>Gene family expansions and transcriptome signatures uncover fungal adaptations to wood decay.</title>
        <authorList>
            <person name="Hage H."/>
            <person name="Miyauchi S."/>
            <person name="Viragh M."/>
            <person name="Drula E."/>
            <person name="Min B."/>
            <person name="Chaduli D."/>
            <person name="Navarro D."/>
            <person name="Favel A."/>
            <person name="Norest M."/>
            <person name="Lesage-Meessen L."/>
            <person name="Balint B."/>
            <person name="Merenyi Z."/>
            <person name="de Eugenio L."/>
            <person name="Morin E."/>
            <person name="Martinez A.T."/>
            <person name="Baldrian P."/>
            <person name="Stursova M."/>
            <person name="Martinez M.J."/>
            <person name="Novotny C."/>
            <person name="Magnuson J.K."/>
            <person name="Spatafora J.W."/>
            <person name="Maurice S."/>
            <person name="Pangilinan J."/>
            <person name="Andreopoulos W."/>
            <person name="LaButti K."/>
            <person name="Hundley H."/>
            <person name="Na H."/>
            <person name="Kuo A."/>
            <person name="Barry K."/>
            <person name="Lipzen A."/>
            <person name="Henrissat B."/>
            <person name="Riley R."/>
            <person name="Ahrendt S."/>
            <person name="Nagy L.G."/>
            <person name="Grigoriev I.V."/>
            <person name="Martin F."/>
            <person name="Rosso M.N."/>
        </authorList>
    </citation>
    <scope>NUCLEOTIDE SEQUENCE</scope>
    <source>
        <strain evidence="1">CBS 384.51</strain>
    </source>
</reference>
<keyword evidence="2" id="KW-1185">Reference proteome</keyword>
<dbReference type="EMBL" id="MU274900">
    <property type="protein sequence ID" value="KAI0094820.1"/>
    <property type="molecule type" value="Genomic_DNA"/>
</dbReference>
<evidence type="ECO:0000313" key="2">
    <source>
        <dbReference type="Proteomes" id="UP001055072"/>
    </source>
</evidence>
<sequence length="746" mass="82256">MSMQSSCSTSGQGIFFEKGRPLRIYLAADIENHSTLFNSLRAAGASTTFSPSDAQIILVSRGTQMASELLHGFPDKLFLDVGWANSALRNGYYAKQSEGWGGYFVRSANPELHDVGPSNTSPLPTPRRTPVPASNDAQVQQQQLQAASIDPTLLAYLSQALRTLPMTNQTIGPQASSSAFQSHSSVPLPLPLPSGIPPTSQTSIGNQQPAISQDILNLVSQLLNKVAYDEQSRNQFQAHQWPSQGISSSLFNTLSPSSQLSSSHVPSQSSSDSDLANTIMNALRSSTVSASTVSSLKRKSWQDPSDPSGVDEEDVETGQSTKRERMDDGDFHLNRLSHGDHHNRSKRVFTDEDGSPLAFYVLPSIKRRHEFVDAIKKHGGTITAEVAESRFVVLSLNADHCHETLRNAVASDVPAVKPGFIMECIRANSLLEASDFSLDGESLKRKRGLPILVDLAEIRREIHGERKPKGPSQTIQQKDKRSRGTSGDDERDSAHKKVVENKPQKRISKSSPSPKKGPRKFIPKPRSKLGRKRKANDVQIDYKTPRSPSPVAPNTVEEFSGKHRYTAEEREYWPKLVAHALKYDPGCTQQRLAQLLAEKMPHHPLASWTTAILSPHKDMVESLRKKAFVDARKAGALIDSVVAVAEASEQTMTETGGEGSRATVPVPRRESKDLDQDLEIVTQFLMDGGADNILDDVDVWKALQAQQPCRTQPNWEMFWDEHGEEVTKEIEERNHVVAEVKVETEA</sequence>
<comment type="caution">
    <text evidence="1">The sequence shown here is derived from an EMBL/GenBank/DDBJ whole genome shotgun (WGS) entry which is preliminary data.</text>
</comment>
<accession>A0ACB8UKI8</accession>
<gene>
    <name evidence="1" type="ORF">BDY19DRAFT_44833</name>
</gene>
<name>A0ACB8UKI8_9APHY</name>